<protein>
    <submittedName>
        <fullName evidence="2">Integrase core domain protein</fullName>
    </submittedName>
</protein>
<comment type="caution">
    <text evidence="2">The sequence shown here is derived from an EMBL/GenBank/DDBJ whole genome shotgun (WGS) entry which is preliminary data.</text>
</comment>
<dbReference type="InterPro" id="IPR036397">
    <property type="entry name" value="RNaseH_sf"/>
</dbReference>
<dbReference type="Pfam" id="PF09299">
    <property type="entry name" value="Mu-transpos_C"/>
    <property type="match status" value="1"/>
</dbReference>
<dbReference type="InterPro" id="IPR015378">
    <property type="entry name" value="Transposase-like_Mu_C"/>
</dbReference>
<dbReference type="GO" id="GO:0003676">
    <property type="term" value="F:nucleic acid binding"/>
    <property type="evidence" value="ECO:0007669"/>
    <property type="project" value="InterPro"/>
</dbReference>
<gene>
    <name evidence="2" type="ORF">GALL_203550</name>
</gene>
<evidence type="ECO:0000313" key="2">
    <source>
        <dbReference type="EMBL" id="OIQ97596.1"/>
    </source>
</evidence>
<reference evidence="2" key="1">
    <citation type="submission" date="2016-10" db="EMBL/GenBank/DDBJ databases">
        <title>Sequence of Gallionella enrichment culture.</title>
        <authorList>
            <person name="Poehlein A."/>
            <person name="Muehling M."/>
            <person name="Daniel R."/>
        </authorList>
    </citation>
    <scope>NUCLEOTIDE SEQUENCE</scope>
</reference>
<dbReference type="InterPro" id="IPR012337">
    <property type="entry name" value="RNaseH-like_sf"/>
</dbReference>
<dbReference type="Gene3D" id="3.30.420.10">
    <property type="entry name" value="Ribonuclease H-like superfamily/Ribonuclease H"/>
    <property type="match status" value="1"/>
</dbReference>
<dbReference type="InterPro" id="IPR001584">
    <property type="entry name" value="Integrase_cat-core"/>
</dbReference>
<dbReference type="PROSITE" id="PS50994">
    <property type="entry name" value="INTEGRASE"/>
    <property type="match status" value="1"/>
</dbReference>
<dbReference type="AlphaFoldDB" id="A0A1J5RZV0"/>
<organism evidence="2">
    <name type="scientific">mine drainage metagenome</name>
    <dbReference type="NCBI Taxonomy" id="410659"/>
    <lineage>
        <taxon>unclassified sequences</taxon>
        <taxon>metagenomes</taxon>
        <taxon>ecological metagenomes</taxon>
    </lineage>
</organism>
<dbReference type="GO" id="GO:0015074">
    <property type="term" value="P:DNA integration"/>
    <property type="evidence" value="ECO:0007669"/>
    <property type="project" value="InterPro"/>
</dbReference>
<feature type="domain" description="Integrase catalytic" evidence="1">
    <location>
        <begin position="508"/>
        <end position="700"/>
    </location>
</feature>
<sequence>MLNQEQLLQLFIQQDIPLVGRRVVETIRDSDPVRRVGGGFDNVVTRYASLKMGCVIQAESHKGELPALYEWEHDPDTHEFYDQPSSVKLAYRNGSGRRVSHLSTPDYFLIQEHWMGWVECKPEEELRKSHDSGSERYVPGGETGWRCPPGEAFAAQFGLGFQVRSTKETNWIVVRNLEFLSDYLAPDCPVPTDNVWQVVQQAFASERWMLLGTLLARDGISADDVFALIARGDLFVDLEHELLAEPIYTNVCRDALSAEVYLAQKSSHRSLAPSILPKVALRPGTPILWDRQPWRILNVGDTEVFLAGLNKDISTLGLDLFQTLVLQGVITGVPPEADERYQLAEQIMRRAAPVDLELAVKRATHLDVAKLDNSKPVATTIPARTLRYWRHRAEEGELATGNRFAGLIPRISARGNRHRKTSAETITQMNEVIDTEVLIACQPKISVCYGMVRNRCQEIGAIPPSEKTFRAEIKRRREETVVLARQGRRAAYSVTEFQWHVDQSTPRHGERPFEIGHIDHTELDIELVDSRIGANLRRPWLTILIDAYTRLIIAFFLTFDPPSYRSCMAVIRNAIRRHGRIPKTIVVDQGSDFESLYFEALLARLECHKKSRPAAKARFGSVMERFFGVNNQAFIHNLEGNSQALQRPRSMSPSHDPRTLAVWTLPALTDAFENFVDNVYGNLIHPALGMSPKDAMVRGLAVSGNRGHVLIPFTEDFNRLCMPTTPAGKAVVRSGRGFKIKGVHYWHPVFREPKVENTKVNIVYDPFDVSRAYALVNGEWVLCRSEHQSIFERRSEREIATISQEIRVLHYLAGVRRGVNAADIAAYISTARRSEDVLRQQRRDAERLATESVQPVLPSPMPIPSEQPISPADLWSGPITHEIFEVLS</sequence>
<proteinExistence type="predicted"/>
<dbReference type="SUPFAM" id="SSF53098">
    <property type="entry name" value="Ribonuclease H-like"/>
    <property type="match status" value="1"/>
</dbReference>
<evidence type="ECO:0000259" key="1">
    <source>
        <dbReference type="PROSITE" id="PS50994"/>
    </source>
</evidence>
<dbReference type="Pfam" id="PF09039">
    <property type="entry name" value="HTH_Tnp_Mu_2"/>
    <property type="match status" value="1"/>
</dbReference>
<dbReference type="InterPro" id="IPR015126">
    <property type="entry name" value="Mu_I-gamma"/>
</dbReference>
<name>A0A1J5RZV0_9ZZZZ</name>
<dbReference type="EMBL" id="MLJW01000130">
    <property type="protein sequence ID" value="OIQ97596.1"/>
    <property type="molecule type" value="Genomic_DNA"/>
</dbReference>
<accession>A0A1J5RZV0</accession>